<dbReference type="RefSeq" id="XP_014147023.1">
    <property type="nucleotide sequence ID" value="XM_014291548.1"/>
</dbReference>
<feature type="transmembrane region" description="Helical" evidence="1">
    <location>
        <begin position="20"/>
        <end position="39"/>
    </location>
</feature>
<reference evidence="2 3" key="1">
    <citation type="submission" date="2011-02" db="EMBL/GenBank/DDBJ databases">
        <title>The Genome Sequence of Sphaeroforma arctica JP610.</title>
        <authorList>
            <consortium name="The Broad Institute Genome Sequencing Platform"/>
            <person name="Russ C."/>
            <person name="Cuomo C."/>
            <person name="Young S.K."/>
            <person name="Zeng Q."/>
            <person name="Gargeya S."/>
            <person name="Alvarado L."/>
            <person name="Berlin A."/>
            <person name="Chapman S.B."/>
            <person name="Chen Z."/>
            <person name="Freedman E."/>
            <person name="Gellesch M."/>
            <person name="Goldberg J."/>
            <person name="Griggs A."/>
            <person name="Gujja S."/>
            <person name="Heilman E."/>
            <person name="Heiman D."/>
            <person name="Howarth C."/>
            <person name="Mehta T."/>
            <person name="Neiman D."/>
            <person name="Pearson M."/>
            <person name="Roberts A."/>
            <person name="Saif S."/>
            <person name="Shea T."/>
            <person name="Shenoy N."/>
            <person name="Sisk P."/>
            <person name="Stolte C."/>
            <person name="Sykes S."/>
            <person name="White J."/>
            <person name="Yandava C."/>
            <person name="Burger G."/>
            <person name="Gray M.W."/>
            <person name="Holland P.W.H."/>
            <person name="King N."/>
            <person name="Lang F.B.F."/>
            <person name="Roger A.J."/>
            <person name="Ruiz-Trillo I."/>
            <person name="Haas B."/>
            <person name="Nusbaum C."/>
            <person name="Birren B."/>
        </authorList>
    </citation>
    <scope>NUCLEOTIDE SEQUENCE [LARGE SCALE GENOMIC DNA]</scope>
    <source>
        <strain evidence="2 3">JP610</strain>
    </source>
</reference>
<proteinExistence type="predicted"/>
<dbReference type="EMBL" id="KQ246051">
    <property type="protein sequence ID" value="KNC73121.1"/>
    <property type="molecule type" value="Genomic_DNA"/>
</dbReference>
<dbReference type="GeneID" id="25914825"/>
<evidence type="ECO:0000313" key="3">
    <source>
        <dbReference type="Proteomes" id="UP000054560"/>
    </source>
</evidence>
<evidence type="ECO:0000313" key="2">
    <source>
        <dbReference type="EMBL" id="KNC73121.1"/>
    </source>
</evidence>
<protein>
    <submittedName>
        <fullName evidence="2">Uncharacterized protein</fullName>
    </submittedName>
</protein>
<dbReference type="AlphaFoldDB" id="A0A0L0F9B8"/>
<sequence length="115" mass="12869">MGSGNVWELDKSQLAYPFPMWYMATVSCHAFIVNIRYFNSSDVFEKENRAPVSAQQLKPCVNSPAAPKASLSNQQSEWSFSEEVQKFETNSHAWAAETRHKGLSIGRESAVAKVV</sequence>
<accession>A0A0L0F9B8</accession>
<evidence type="ECO:0000256" key="1">
    <source>
        <dbReference type="SAM" id="Phobius"/>
    </source>
</evidence>
<organism evidence="2 3">
    <name type="scientific">Sphaeroforma arctica JP610</name>
    <dbReference type="NCBI Taxonomy" id="667725"/>
    <lineage>
        <taxon>Eukaryota</taxon>
        <taxon>Ichthyosporea</taxon>
        <taxon>Ichthyophonida</taxon>
        <taxon>Sphaeroforma</taxon>
    </lineage>
</organism>
<dbReference type="Proteomes" id="UP000054560">
    <property type="component" value="Unassembled WGS sequence"/>
</dbReference>
<name>A0A0L0F9B8_9EUKA</name>
<keyword evidence="1" id="KW-1133">Transmembrane helix</keyword>
<keyword evidence="1" id="KW-0812">Transmembrane</keyword>
<gene>
    <name evidence="2" type="ORF">SARC_14321</name>
</gene>
<keyword evidence="3" id="KW-1185">Reference proteome</keyword>
<keyword evidence="1" id="KW-0472">Membrane</keyword>